<dbReference type="Proteomes" id="UP000632138">
    <property type="component" value="Unassembled WGS sequence"/>
</dbReference>
<accession>A0ABS2ART5</accession>
<sequence>MSDTPRDREQDDDSPRRVLRSSASPADGSTPDDSGDDVDHGTAAADPSGTSSGSGSGWGWASGSGTRRDMSASSGPSANPGSGTRRDVGASSGPGANPHSGADLDIGVAPDSGSDLDTGAVPHSDSGSGGDFPESAGPGSPTGGAGSPAGDSVGVAGSPVGGSGRAGRRAMFGLGAPSGEPDERQRRRRRWWVAGISIGAAIVVIALCVGSLAVISAVSGVRDRADDAREARALRDQSCLDLERRLNRLTPPGSTTTPNARAAAIRNEDSALRIYLNEVTDERSQDAWRRILDSRTVYADILERLAKSPSAPFYLPPKNDSGVLLTDELVDWSPASCTGPIRRLAAPDL</sequence>
<feature type="compositionally biased region" description="Basic and acidic residues" evidence="1">
    <location>
        <begin position="1"/>
        <end position="16"/>
    </location>
</feature>
<keyword evidence="2" id="KW-1133">Transmembrane helix</keyword>
<dbReference type="EMBL" id="JAENHP010000026">
    <property type="protein sequence ID" value="MBM2622516.1"/>
    <property type="molecule type" value="Genomic_DNA"/>
</dbReference>
<organism evidence="3 4">
    <name type="scientific">Paractinoplanes ovalisporus</name>
    <dbReference type="NCBI Taxonomy" id="2810368"/>
    <lineage>
        <taxon>Bacteria</taxon>
        <taxon>Bacillati</taxon>
        <taxon>Actinomycetota</taxon>
        <taxon>Actinomycetes</taxon>
        <taxon>Micromonosporales</taxon>
        <taxon>Micromonosporaceae</taxon>
        <taxon>Paractinoplanes</taxon>
    </lineage>
</organism>
<keyword evidence="4" id="KW-1185">Reference proteome</keyword>
<dbReference type="RefSeq" id="WP_203382868.1">
    <property type="nucleotide sequence ID" value="NZ_JAENHP010000026.1"/>
</dbReference>
<reference evidence="3 4" key="1">
    <citation type="submission" date="2021-01" db="EMBL/GenBank/DDBJ databases">
        <title>Actinoplanes sp. nov. LDG1-06 isolated from lichen.</title>
        <authorList>
            <person name="Saeng-In P."/>
            <person name="Phongsopitanun W."/>
            <person name="Kanchanasin P."/>
            <person name="Yuki M."/>
            <person name="Kudo T."/>
            <person name="Ohkuma M."/>
            <person name="Tanasupawat S."/>
        </authorList>
    </citation>
    <scope>NUCLEOTIDE SEQUENCE [LARGE SCALE GENOMIC DNA]</scope>
    <source>
        <strain evidence="3 4">LDG1-06</strain>
    </source>
</reference>
<evidence type="ECO:0000313" key="4">
    <source>
        <dbReference type="Proteomes" id="UP000632138"/>
    </source>
</evidence>
<evidence type="ECO:0000313" key="3">
    <source>
        <dbReference type="EMBL" id="MBM2622516.1"/>
    </source>
</evidence>
<evidence type="ECO:0000256" key="2">
    <source>
        <dbReference type="SAM" id="Phobius"/>
    </source>
</evidence>
<comment type="caution">
    <text evidence="3">The sequence shown here is derived from an EMBL/GenBank/DDBJ whole genome shotgun (WGS) entry which is preliminary data.</text>
</comment>
<proteinExistence type="predicted"/>
<feature type="region of interest" description="Disordered" evidence="1">
    <location>
        <begin position="1"/>
        <end position="186"/>
    </location>
</feature>
<keyword evidence="2" id="KW-0812">Transmembrane</keyword>
<feature type="compositionally biased region" description="Low complexity" evidence="1">
    <location>
        <begin position="63"/>
        <end position="83"/>
    </location>
</feature>
<keyword evidence="2" id="KW-0472">Membrane</keyword>
<feature type="compositionally biased region" description="Gly residues" evidence="1">
    <location>
        <begin position="52"/>
        <end position="62"/>
    </location>
</feature>
<name>A0ABS2ART5_9ACTN</name>
<feature type="compositionally biased region" description="Low complexity" evidence="1">
    <location>
        <begin position="148"/>
        <end position="158"/>
    </location>
</feature>
<protein>
    <submittedName>
        <fullName evidence="3">Uncharacterized protein</fullName>
    </submittedName>
</protein>
<feature type="transmembrane region" description="Helical" evidence="2">
    <location>
        <begin position="191"/>
        <end position="215"/>
    </location>
</feature>
<gene>
    <name evidence="3" type="ORF">JIG36_44145</name>
</gene>
<evidence type="ECO:0000256" key="1">
    <source>
        <dbReference type="SAM" id="MobiDB-lite"/>
    </source>
</evidence>